<dbReference type="Proteomes" id="UP000658127">
    <property type="component" value="Unassembled WGS sequence"/>
</dbReference>
<dbReference type="InterPro" id="IPR013321">
    <property type="entry name" value="Arc_rbn_hlx_hlx"/>
</dbReference>
<gene>
    <name evidence="2" type="ORF">GCM10011610_43130</name>
</gene>
<sequence length="86" mass="9840">MARLTVRDLPDDVRDRLRLRAAANGRSTEAEVRAILTDAVTPEPEEDIKLGSLLAEIGRDFELTDDEYDLINERDRTPAEPLEFDW</sequence>
<dbReference type="Gene3D" id="1.10.1220.10">
    <property type="entry name" value="Met repressor-like"/>
    <property type="match status" value="1"/>
</dbReference>
<organism evidence="2 3">
    <name type="scientific">Nocardia rhizosphaerihabitans</name>
    <dbReference type="NCBI Taxonomy" id="1691570"/>
    <lineage>
        <taxon>Bacteria</taxon>
        <taxon>Bacillati</taxon>
        <taxon>Actinomycetota</taxon>
        <taxon>Actinomycetes</taxon>
        <taxon>Mycobacteriales</taxon>
        <taxon>Nocardiaceae</taxon>
        <taxon>Nocardia</taxon>
    </lineage>
</organism>
<keyword evidence="3" id="KW-1185">Reference proteome</keyword>
<evidence type="ECO:0000313" key="2">
    <source>
        <dbReference type="EMBL" id="GGN87083.1"/>
    </source>
</evidence>
<proteinExistence type="predicted"/>
<dbReference type="InterPro" id="IPR053853">
    <property type="entry name" value="FitA-like_RHH"/>
</dbReference>
<evidence type="ECO:0000259" key="1">
    <source>
        <dbReference type="Pfam" id="PF22513"/>
    </source>
</evidence>
<protein>
    <recommendedName>
        <fullName evidence="1">Antitoxin FitA-like ribbon-helix-helix domain-containing protein</fullName>
    </recommendedName>
</protein>
<reference evidence="3" key="1">
    <citation type="journal article" date="2019" name="Int. J. Syst. Evol. Microbiol.">
        <title>The Global Catalogue of Microorganisms (GCM) 10K type strain sequencing project: providing services to taxonomists for standard genome sequencing and annotation.</title>
        <authorList>
            <consortium name="The Broad Institute Genomics Platform"/>
            <consortium name="The Broad Institute Genome Sequencing Center for Infectious Disease"/>
            <person name="Wu L."/>
            <person name="Ma J."/>
        </authorList>
    </citation>
    <scope>NUCLEOTIDE SEQUENCE [LARGE SCALE GENOMIC DNA]</scope>
    <source>
        <strain evidence="3">CGMCC 4.7329</strain>
    </source>
</reference>
<accession>A0ABQ2KN17</accession>
<dbReference type="SUPFAM" id="SSF47598">
    <property type="entry name" value="Ribbon-helix-helix"/>
    <property type="match status" value="1"/>
</dbReference>
<dbReference type="InterPro" id="IPR010985">
    <property type="entry name" value="Ribbon_hlx_hlx"/>
</dbReference>
<feature type="domain" description="Antitoxin FitA-like ribbon-helix-helix" evidence="1">
    <location>
        <begin position="2"/>
        <end position="40"/>
    </location>
</feature>
<dbReference type="RefSeq" id="WP_189030964.1">
    <property type="nucleotide sequence ID" value="NZ_BMNE01000004.1"/>
</dbReference>
<evidence type="ECO:0000313" key="3">
    <source>
        <dbReference type="Proteomes" id="UP000658127"/>
    </source>
</evidence>
<dbReference type="EMBL" id="BMNE01000004">
    <property type="protein sequence ID" value="GGN87083.1"/>
    <property type="molecule type" value="Genomic_DNA"/>
</dbReference>
<dbReference type="Pfam" id="PF22513">
    <property type="entry name" value="FitA-like_RHH"/>
    <property type="match status" value="1"/>
</dbReference>
<comment type="caution">
    <text evidence="2">The sequence shown here is derived from an EMBL/GenBank/DDBJ whole genome shotgun (WGS) entry which is preliminary data.</text>
</comment>
<name>A0ABQ2KN17_9NOCA</name>